<feature type="non-terminal residue" evidence="1">
    <location>
        <position position="78"/>
    </location>
</feature>
<name>A0A024RWJ6_HYPJR</name>
<dbReference type="EMBL" id="KI911175">
    <property type="protein sequence ID" value="ETR97242.1"/>
    <property type="molecule type" value="Genomic_DNA"/>
</dbReference>
<evidence type="ECO:0000313" key="2">
    <source>
        <dbReference type="Proteomes" id="UP000024376"/>
    </source>
</evidence>
<evidence type="ECO:0000313" key="1">
    <source>
        <dbReference type="EMBL" id="ETR97242.1"/>
    </source>
</evidence>
<dbReference type="Proteomes" id="UP000024376">
    <property type="component" value="Unassembled WGS sequence"/>
</dbReference>
<organism evidence="1 2">
    <name type="scientific">Hypocrea jecorina (strain ATCC 56765 / BCRC 32924 / NRRL 11460 / Rut C-30)</name>
    <name type="common">Trichoderma reesei</name>
    <dbReference type="NCBI Taxonomy" id="1344414"/>
    <lineage>
        <taxon>Eukaryota</taxon>
        <taxon>Fungi</taxon>
        <taxon>Dikarya</taxon>
        <taxon>Ascomycota</taxon>
        <taxon>Pezizomycotina</taxon>
        <taxon>Sordariomycetes</taxon>
        <taxon>Hypocreomycetidae</taxon>
        <taxon>Hypocreales</taxon>
        <taxon>Hypocreaceae</taxon>
        <taxon>Trichoderma</taxon>
    </lineage>
</organism>
<accession>A0A024RWJ6</accession>
<gene>
    <name evidence="1" type="ORF">M419DRAFT_121161</name>
</gene>
<proteinExistence type="predicted"/>
<dbReference type="AlphaFoldDB" id="A0A024RWJ6"/>
<dbReference type="HOGENOM" id="CLU_2628772_0_0_1"/>
<sequence>MTEKKDTDPKIRWAYAHDVFVYQIGDGVDVCKMMMMVMMIRRKGHAPRFVSLSMRRPCSSFEGGQRLEPWVVIDCEGL</sequence>
<protein>
    <submittedName>
        <fullName evidence="1">Uncharacterized protein</fullName>
    </submittedName>
</protein>
<reference evidence="2" key="1">
    <citation type="journal article" date="2013" name="Ind. Biotechnol.">
        <title>Comparative genomics analysis of Trichoderma reesei strains.</title>
        <authorList>
            <person name="Koike H."/>
            <person name="Aerts A."/>
            <person name="LaButti K."/>
            <person name="Grigoriev I.V."/>
            <person name="Baker S.E."/>
        </authorList>
    </citation>
    <scope>NUCLEOTIDE SEQUENCE [LARGE SCALE GENOMIC DNA]</scope>
    <source>
        <strain evidence="2">ATCC 56765 / BCRC 32924 / NRRL 11460 / Rut C-30</strain>
    </source>
</reference>
<dbReference type="KEGG" id="trr:M419DRAFT_121161"/>